<dbReference type="AlphaFoldDB" id="A0AAD1XTI4"/>
<sequence length="239" mass="27833">MPSQKYTEERQDHIFDNANLSESTDKIKNLGVVTRGGISLQQRRLTKSIHRSSQPLIDVDRKTRNFAKERKIEEEKRPKLKQRQRTESRLSRARVSSERVRTPKEDKVDALSYLTLIQNVQRKRKFAEISNQLKQKAEQETPCESLSRSDRNLTKSKLFGSIFEKKPIMGPSRDRLDTETESLSTVTNFEYDLSIKSNFSSKRMKTWDDEKDSELCAVIDLDKARKLKFEGMSGCKLQK</sequence>
<organism evidence="2 3">
    <name type="scientific">Euplotes crassus</name>
    <dbReference type="NCBI Taxonomy" id="5936"/>
    <lineage>
        <taxon>Eukaryota</taxon>
        <taxon>Sar</taxon>
        <taxon>Alveolata</taxon>
        <taxon>Ciliophora</taxon>
        <taxon>Intramacronucleata</taxon>
        <taxon>Spirotrichea</taxon>
        <taxon>Hypotrichia</taxon>
        <taxon>Euplotida</taxon>
        <taxon>Euplotidae</taxon>
        <taxon>Moneuplotes</taxon>
    </lineage>
</organism>
<accession>A0AAD1XTI4</accession>
<evidence type="ECO:0000256" key="1">
    <source>
        <dbReference type="SAM" id="MobiDB-lite"/>
    </source>
</evidence>
<evidence type="ECO:0000313" key="2">
    <source>
        <dbReference type="EMBL" id="CAI2377995.1"/>
    </source>
</evidence>
<reference evidence="2" key="1">
    <citation type="submission" date="2023-07" db="EMBL/GenBank/DDBJ databases">
        <authorList>
            <consortium name="AG Swart"/>
            <person name="Singh M."/>
            <person name="Singh A."/>
            <person name="Seah K."/>
            <person name="Emmerich C."/>
        </authorList>
    </citation>
    <scope>NUCLEOTIDE SEQUENCE</scope>
    <source>
        <strain evidence="2">DP1</strain>
    </source>
</reference>
<feature type="compositionally biased region" description="Basic and acidic residues" evidence="1">
    <location>
        <begin position="84"/>
        <end position="102"/>
    </location>
</feature>
<protein>
    <submittedName>
        <fullName evidence="2">Uncharacterized protein</fullName>
    </submittedName>
</protein>
<gene>
    <name evidence="2" type="ORF">ECRASSUSDP1_LOCUS19386</name>
</gene>
<proteinExistence type="predicted"/>
<comment type="caution">
    <text evidence="2">The sequence shown here is derived from an EMBL/GenBank/DDBJ whole genome shotgun (WGS) entry which is preliminary data.</text>
</comment>
<feature type="compositionally biased region" description="Basic and acidic residues" evidence="1">
    <location>
        <begin position="68"/>
        <end position="77"/>
    </location>
</feature>
<dbReference type="Proteomes" id="UP001295684">
    <property type="component" value="Unassembled WGS sequence"/>
</dbReference>
<evidence type="ECO:0000313" key="3">
    <source>
        <dbReference type="Proteomes" id="UP001295684"/>
    </source>
</evidence>
<keyword evidence="3" id="KW-1185">Reference proteome</keyword>
<feature type="region of interest" description="Disordered" evidence="1">
    <location>
        <begin position="68"/>
        <end position="102"/>
    </location>
</feature>
<dbReference type="EMBL" id="CAMPGE010019675">
    <property type="protein sequence ID" value="CAI2377995.1"/>
    <property type="molecule type" value="Genomic_DNA"/>
</dbReference>
<name>A0AAD1XTI4_EUPCR</name>
<feature type="region of interest" description="Disordered" evidence="1">
    <location>
        <begin position="44"/>
        <end position="63"/>
    </location>
</feature>